<dbReference type="PRINTS" id="PR00401">
    <property type="entry name" value="SH2DOMAIN"/>
</dbReference>
<evidence type="ECO:0000313" key="6">
    <source>
        <dbReference type="Proteomes" id="UP000824782"/>
    </source>
</evidence>
<dbReference type="EMBL" id="WNYA01000001">
    <property type="protein sequence ID" value="KAG8594329.1"/>
    <property type="molecule type" value="Genomic_DNA"/>
</dbReference>
<evidence type="ECO:0000256" key="3">
    <source>
        <dbReference type="SAM" id="MobiDB-lite"/>
    </source>
</evidence>
<reference evidence="5" key="1">
    <citation type="thesis" date="2020" institute="ProQuest LLC" country="789 East Eisenhower Parkway, Ann Arbor, MI, USA">
        <title>Comparative Genomics and Chromosome Evolution.</title>
        <authorList>
            <person name="Mudd A.B."/>
        </authorList>
    </citation>
    <scope>NUCLEOTIDE SEQUENCE</scope>
    <source>
        <strain evidence="5">237g6f4</strain>
        <tissue evidence="5">Blood</tissue>
    </source>
</reference>
<gene>
    <name evidence="5" type="ORF">GDO81_001151</name>
</gene>
<feature type="domain" description="SH2" evidence="4">
    <location>
        <begin position="27"/>
        <end position="118"/>
    </location>
</feature>
<dbReference type="SUPFAM" id="SSF55550">
    <property type="entry name" value="SH2 domain"/>
    <property type="match status" value="1"/>
</dbReference>
<protein>
    <recommendedName>
        <fullName evidence="4">SH2 domain-containing protein</fullName>
    </recommendedName>
</protein>
<dbReference type="PROSITE" id="PS50001">
    <property type="entry name" value="SH2"/>
    <property type="match status" value="1"/>
</dbReference>
<evidence type="ECO:0000259" key="4">
    <source>
        <dbReference type="PROSITE" id="PS50001"/>
    </source>
</evidence>
<feature type="region of interest" description="Disordered" evidence="3">
    <location>
        <begin position="289"/>
        <end position="334"/>
    </location>
</feature>
<dbReference type="AlphaFoldDB" id="A0AAV7DBN6"/>
<dbReference type="Gene3D" id="3.30.505.10">
    <property type="entry name" value="SH2 domain"/>
    <property type="match status" value="1"/>
</dbReference>
<evidence type="ECO:0000256" key="1">
    <source>
        <dbReference type="ARBA" id="ARBA00022999"/>
    </source>
</evidence>
<feature type="compositionally biased region" description="Pro residues" evidence="3">
    <location>
        <begin position="325"/>
        <end position="334"/>
    </location>
</feature>
<organism evidence="5 6">
    <name type="scientific">Engystomops pustulosus</name>
    <name type="common">Tungara frog</name>
    <name type="synonym">Physalaemus pustulosus</name>
    <dbReference type="NCBI Taxonomy" id="76066"/>
    <lineage>
        <taxon>Eukaryota</taxon>
        <taxon>Metazoa</taxon>
        <taxon>Chordata</taxon>
        <taxon>Craniata</taxon>
        <taxon>Vertebrata</taxon>
        <taxon>Euteleostomi</taxon>
        <taxon>Amphibia</taxon>
        <taxon>Batrachia</taxon>
        <taxon>Anura</taxon>
        <taxon>Neobatrachia</taxon>
        <taxon>Hyloidea</taxon>
        <taxon>Leptodactylidae</taxon>
        <taxon>Leiuperinae</taxon>
        <taxon>Engystomops</taxon>
    </lineage>
</organism>
<keyword evidence="1 2" id="KW-0727">SH2 domain</keyword>
<evidence type="ECO:0000256" key="2">
    <source>
        <dbReference type="PROSITE-ProRule" id="PRU00191"/>
    </source>
</evidence>
<dbReference type="GO" id="GO:0005737">
    <property type="term" value="C:cytoplasm"/>
    <property type="evidence" value="ECO:0007669"/>
    <property type="project" value="TreeGrafter"/>
</dbReference>
<sequence length="334" mass="37623">MDENKPSVKWFIETQSEWFLRNGIPEWFHGVITRKDAEDLLMDKTIGCFLVRVSESRIGYSLSYRAQDRFRHFMIDVLQAQQCILSGDTRIHNTLEDLVNFHTQHPLYPYNEILTLPCGQKTESCADYEELFENGSTLPQPFSGVENSPIDMALTPSQPVGTNVPPVPPRRMQSSVSLNSQIMIPPCDLTKGNRLYPLLPTEGQMPYGVPVNTGVHRSITKSQSVDLPYPNTTHSSNWPNKEGEKLGNASKKPLKTYKTALNKAVTFMKEGELALDLKKMENTMAAQMEKVRDSFGRIGHTGQKNPSPPSQPRHHQPSVPEEYRAPPPFAPGFS</sequence>
<dbReference type="Proteomes" id="UP000824782">
    <property type="component" value="Unassembled WGS sequence"/>
</dbReference>
<name>A0AAV7DBN6_ENGPU</name>
<dbReference type="Pfam" id="PF00017">
    <property type="entry name" value="SH2"/>
    <property type="match status" value="1"/>
</dbReference>
<feature type="region of interest" description="Disordered" evidence="3">
    <location>
        <begin position="224"/>
        <end position="251"/>
    </location>
</feature>
<dbReference type="InterPro" id="IPR000980">
    <property type="entry name" value="SH2"/>
</dbReference>
<dbReference type="PANTHER" id="PTHR14388">
    <property type="entry name" value="T CELL-SPECIFIC ADAPTER PROTEIN TSAD"/>
    <property type="match status" value="1"/>
</dbReference>
<proteinExistence type="predicted"/>
<dbReference type="PANTHER" id="PTHR14388:SF3">
    <property type="entry name" value="HEMATOPOIETIC SH2 DOMAIN-CONTAINING PROTEIN"/>
    <property type="match status" value="1"/>
</dbReference>
<comment type="caution">
    <text evidence="5">The sequence shown here is derived from an EMBL/GenBank/DDBJ whole genome shotgun (WGS) entry which is preliminary data.</text>
</comment>
<feature type="compositionally biased region" description="Polar residues" evidence="3">
    <location>
        <begin position="224"/>
        <end position="239"/>
    </location>
</feature>
<dbReference type="SMART" id="SM00252">
    <property type="entry name" value="SH2"/>
    <property type="match status" value="1"/>
</dbReference>
<keyword evidence="6" id="KW-1185">Reference proteome</keyword>
<dbReference type="InterPro" id="IPR036860">
    <property type="entry name" value="SH2_dom_sf"/>
</dbReference>
<evidence type="ECO:0000313" key="5">
    <source>
        <dbReference type="EMBL" id="KAG8594329.1"/>
    </source>
</evidence>
<accession>A0AAV7DBN6</accession>